<protein>
    <submittedName>
        <fullName evidence="1">Uncharacterized protein</fullName>
    </submittedName>
</protein>
<organism evidence="1 2">
    <name type="scientific">Collimonas arenae</name>
    <dbReference type="NCBI Taxonomy" id="279058"/>
    <lineage>
        <taxon>Bacteria</taxon>
        <taxon>Pseudomonadati</taxon>
        <taxon>Pseudomonadota</taxon>
        <taxon>Betaproteobacteria</taxon>
        <taxon>Burkholderiales</taxon>
        <taxon>Oxalobacteraceae</taxon>
        <taxon>Collimonas</taxon>
    </lineage>
</organism>
<proteinExistence type="predicted"/>
<gene>
    <name evidence="1" type="ORF">CAter282_2957</name>
</gene>
<keyword evidence="2" id="KW-1185">Reference proteome</keyword>
<accession>A0A127QKW0</accession>
<evidence type="ECO:0000313" key="1">
    <source>
        <dbReference type="EMBL" id="AMP10679.1"/>
    </source>
</evidence>
<dbReference type="PATRIC" id="fig|279058.17.peg.3214"/>
<dbReference type="RefSeq" id="WP_156477134.1">
    <property type="nucleotide sequence ID" value="NZ_CP013233.1"/>
</dbReference>
<dbReference type="EMBL" id="CP013235">
    <property type="protein sequence ID" value="AMP10679.1"/>
    <property type="molecule type" value="Genomic_DNA"/>
</dbReference>
<reference evidence="1 2" key="1">
    <citation type="submission" date="2015-11" db="EMBL/GenBank/DDBJ databases">
        <title>Exploring the genomic traits of fungus-feeding bacterial genus Collimonas.</title>
        <authorList>
            <person name="Song C."/>
            <person name="Schmidt R."/>
            <person name="de Jager V."/>
            <person name="Krzyzanowska D."/>
            <person name="Jongedijk E."/>
            <person name="Cankar K."/>
            <person name="Beekwilder J."/>
            <person name="van Veen A."/>
            <person name="de Boer W."/>
            <person name="van Veen J.A."/>
            <person name="Garbeva P."/>
        </authorList>
    </citation>
    <scope>NUCLEOTIDE SEQUENCE [LARGE SCALE GENOMIC DNA]</scope>
    <source>
        <strain evidence="1 2">Ter282</strain>
    </source>
</reference>
<name>A0A127QKW0_9BURK</name>
<evidence type="ECO:0000313" key="2">
    <source>
        <dbReference type="Proteomes" id="UP000071778"/>
    </source>
</evidence>
<dbReference type="AlphaFoldDB" id="A0A127QKW0"/>
<sequence length="55" mass="6290">MENAAITLAMQQVERRNRKETIEVDSDSANAGGRKQKWKPYCASIHDLLLTIFIK</sequence>
<dbReference type="Proteomes" id="UP000071778">
    <property type="component" value="Chromosome"/>
</dbReference>